<dbReference type="AlphaFoldDB" id="A0A7E4UUJ9"/>
<evidence type="ECO:0000256" key="4">
    <source>
        <dbReference type="ARBA" id="ARBA00022989"/>
    </source>
</evidence>
<dbReference type="InterPro" id="IPR011701">
    <property type="entry name" value="MFS"/>
</dbReference>
<feature type="transmembrane region" description="Helical" evidence="7">
    <location>
        <begin position="678"/>
        <end position="697"/>
    </location>
</feature>
<dbReference type="Proteomes" id="UP000492821">
    <property type="component" value="Unassembled WGS sequence"/>
</dbReference>
<dbReference type="PANTHER" id="PTHR23506:SF26">
    <property type="entry name" value="MFS-TYPE TRANSPORTER SLC18B1"/>
    <property type="match status" value="1"/>
</dbReference>
<feature type="transmembrane region" description="Helical" evidence="7">
    <location>
        <begin position="709"/>
        <end position="728"/>
    </location>
</feature>
<feature type="region of interest" description="Disordered" evidence="6">
    <location>
        <begin position="1"/>
        <end position="100"/>
    </location>
</feature>
<evidence type="ECO:0000256" key="7">
    <source>
        <dbReference type="SAM" id="Phobius"/>
    </source>
</evidence>
<keyword evidence="9" id="KW-1185">Reference proteome</keyword>
<feature type="transmembrane region" description="Helical" evidence="7">
    <location>
        <begin position="540"/>
        <end position="562"/>
    </location>
</feature>
<keyword evidence="2" id="KW-0813">Transport</keyword>
<organism evidence="9 10">
    <name type="scientific">Panagrellus redivivus</name>
    <name type="common">Microworm</name>
    <dbReference type="NCBI Taxonomy" id="6233"/>
    <lineage>
        <taxon>Eukaryota</taxon>
        <taxon>Metazoa</taxon>
        <taxon>Ecdysozoa</taxon>
        <taxon>Nematoda</taxon>
        <taxon>Chromadorea</taxon>
        <taxon>Rhabditida</taxon>
        <taxon>Tylenchina</taxon>
        <taxon>Panagrolaimomorpha</taxon>
        <taxon>Panagrolaimoidea</taxon>
        <taxon>Panagrolaimidae</taxon>
        <taxon>Panagrellus</taxon>
    </lineage>
</organism>
<evidence type="ECO:0000256" key="2">
    <source>
        <dbReference type="ARBA" id="ARBA00022448"/>
    </source>
</evidence>
<dbReference type="PROSITE" id="PS50850">
    <property type="entry name" value="MFS"/>
    <property type="match status" value="1"/>
</dbReference>
<feature type="transmembrane region" description="Helical" evidence="7">
    <location>
        <begin position="338"/>
        <end position="362"/>
    </location>
</feature>
<evidence type="ECO:0000259" key="8">
    <source>
        <dbReference type="PROSITE" id="PS50850"/>
    </source>
</evidence>
<protein>
    <submittedName>
        <fullName evidence="10">MFS domain-containing protein</fullName>
    </submittedName>
</protein>
<feature type="compositionally biased region" description="Basic residues" evidence="6">
    <location>
        <begin position="207"/>
        <end position="220"/>
    </location>
</feature>
<feature type="compositionally biased region" description="Acidic residues" evidence="6">
    <location>
        <begin position="284"/>
        <end position="293"/>
    </location>
</feature>
<name>A0A7E4UUJ9_PANRE</name>
<evidence type="ECO:0000256" key="6">
    <source>
        <dbReference type="SAM" id="MobiDB-lite"/>
    </source>
</evidence>
<keyword evidence="3 7" id="KW-0812">Transmembrane</keyword>
<dbReference type="PANTHER" id="PTHR23506">
    <property type="entry name" value="GH10249P"/>
    <property type="match status" value="1"/>
</dbReference>
<dbReference type="GO" id="GO:0022857">
    <property type="term" value="F:transmembrane transporter activity"/>
    <property type="evidence" value="ECO:0007669"/>
    <property type="project" value="InterPro"/>
</dbReference>
<comment type="subcellular location">
    <subcellularLocation>
        <location evidence="1">Membrane</location>
        <topology evidence="1">Multi-pass membrane protein</topology>
    </subcellularLocation>
</comment>
<feature type="region of interest" description="Disordered" evidence="6">
    <location>
        <begin position="273"/>
        <end position="327"/>
    </location>
</feature>
<dbReference type="Gene3D" id="1.20.1250.20">
    <property type="entry name" value="MFS general substrate transporter like domains"/>
    <property type="match status" value="2"/>
</dbReference>
<dbReference type="InterPro" id="IPR020846">
    <property type="entry name" value="MFS_dom"/>
</dbReference>
<evidence type="ECO:0000313" key="9">
    <source>
        <dbReference type="Proteomes" id="UP000492821"/>
    </source>
</evidence>
<sequence length="752" mass="80599">MTDLGTQSFDERTPLLGGSLMSLVTDPGLLPSQQQQREPEIPSTSRSIVEPGSHHHHHRHTRHGADAARSRSRFRNSRRLNSESDLFKSRRLVPPPPRALSPEKAAIAIAAAVVSLKTETKNRFHAAACQPACLQIAINPHRIPPPASSIMYHMLNPLQTHLSVPCSSPSIPCTEPTYDAMSSCASDLPDSSDATKEPTQQQQPPSSHHHGSQHAIHKRSGSLPRPIIASPFMPTVATQTAVADRRRAAAAAAAASNVENAVPVRSTANGRYGALKKEPVVEESHDDEEDEDNLDGRDGEATGLAPRGSNAASSCGDTDDSSDDSSVTRFSDLTGKQWAAIGMLAIANFCSTVAFSCIAPFYPGEAQAKGLSTSEIGIIFGAFEFVMFIAAPILGKYMHIIGSKRMFMFGVCFTGVTAIAFGFLNLLPAGRAFFWASLGVRCAEALGDAAFVTSSFVISAKCFPGRIATIVGVMETFAGLGCTAGPVIGGILYEWGGFQLPFFVLGALLIFATALSFFLIEEFEEEADDENSEKGMLGMLQIPVIWIMIFAVVICAISLSFFDPTLADHLKSFNLSTTLIGLMFLLCGGIYTATAPIWGLLIDRWHCCNSLMVLGSSVTVVAMLLIGPSPIFHFEKNLVLIGISLALLGLAAGALYIPTFQNCLDAVKEYGYEDSFRTYGCVSGVFQSAFAGGAFIGPTLGGFGVERIGFAWTTTIIAGINILFLLFLTTYQIAKVKCQLPADKDARELPRV</sequence>
<proteinExistence type="predicted"/>
<dbReference type="InterPro" id="IPR036259">
    <property type="entry name" value="MFS_trans_sf"/>
</dbReference>
<feature type="transmembrane region" description="Helical" evidence="7">
    <location>
        <begin position="374"/>
        <end position="394"/>
    </location>
</feature>
<feature type="transmembrane region" description="Helical" evidence="7">
    <location>
        <begin position="470"/>
        <end position="492"/>
    </location>
</feature>
<feature type="transmembrane region" description="Helical" evidence="7">
    <location>
        <begin position="498"/>
        <end position="520"/>
    </location>
</feature>
<feature type="transmembrane region" description="Helical" evidence="7">
    <location>
        <begin position="406"/>
        <end position="427"/>
    </location>
</feature>
<reference evidence="9" key="1">
    <citation type="journal article" date="2013" name="Genetics">
        <title>The draft genome and transcriptome of Panagrellus redivivus are shaped by the harsh demands of a free-living lifestyle.</title>
        <authorList>
            <person name="Srinivasan J."/>
            <person name="Dillman A.R."/>
            <person name="Macchietto M.G."/>
            <person name="Heikkinen L."/>
            <person name="Lakso M."/>
            <person name="Fracchia K.M."/>
            <person name="Antoshechkin I."/>
            <person name="Mortazavi A."/>
            <person name="Wong G."/>
            <person name="Sternberg P.W."/>
        </authorList>
    </citation>
    <scope>NUCLEOTIDE SEQUENCE [LARGE SCALE GENOMIC DNA]</scope>
    <source>
        <strain evidence="9">MT8872</strain>
    </source>
</reference>
<feature type="transmembrane region" description="Helical" evidence="7">
    <location>
        <begin position="638"/>
        <end position="657"/>
    </location>
</feature>
<evidence type="ECO:0000256" key="3">
    <source>
        <dbReference type="ARBA" id="ARBA00022692"/>
    </source>
</evidence>
<keyword evidence="5 7" id="KW-0472">Membrane</keyword>
<evidence type="ECO:0000313" key="10">
    <source>
        <dbReference type="WBParaSite" id="Pan_g12699.t2"/>
    </source>
</evidence>
<feature type="transmembrane region" description="Helical" evidence="7">
    <location>
        <begin position="582"/>
        <end position="601"/>
    </location>
</feature>
<accession>A0A7E4UUJ9</accession>
<dbReference type="Pfam" id="PF07690">
    <property type="entry name" value="MFS_1"/>
    <property type="match status" value="1"/>
</dbReference>
<dbReference type="InterPro" id="IPR050930">
    <property type="entry name" value="MFS_Vesicular_Transporter"/>
</dbReference>
<dbReference type="WBParaSite" id="Pan_g12699.t2">
    <property type="protein sequence ID" value="Pan_g12699.t2"/>
    <property type="gene ID" value="Pan_g12699"/>
</dbReference>
<reference evidence="10" key="2">
    <citation type="submission" date="2020-10" db="UniProtKB">
        <authorList>
            <consortium name="WormBaseParasite"/>
        </authorList>
    </citation>
    <scope>IDENTIFICATION</scope>
</reference>
<dbReference type="SUPFAM" id="SSF103473">
    <property type="entry name" value="MFS general substrate transporter"/>
    <property type="match status" value="1"/>
</dbReference>
<dbReference type="GO" id="GO:0016020">
    <property type="term" value="C:membrane"/>
    <property type="evidence" value="ECO:0007669"/>
    <property type="project" value="UniProtKB-SubCell"/>
</dbReference>
<evidence type="ECO:0000256" key="1">
    <source>
        <dbReference type="ARBA" id="ARBA00004141"/>
    </source>
</evidence>
<feature type="domain" description="Major facilitator superfamily (MFS) profile" evidence="8">
    <location>
        <begin position="340"/>
        <end position="737"/>
    </location>
</feature>
<feature type="transmembrane region" description="Helical" evidence="7">
    <location>
        <begin position="613"/>
        <end position="632"/>
    </location>
</feature>
<evidence type="ECO:0000256" key="5">
    <source>
        <dbReference type="ARBA" id="ARBA00023136"/>
    </source>
</evidence>
<keyword evidence="4 7" id="KW-1133">Transmembrane helix</keyword>
<feature type="compositionally biased region" description="Polar residues" evidence="6">
    <location>
        <begin position="31"/>
        <end position="47"/>
    </location>
</feature>
<feature type="region of interest" description="Disordered" evidence="6">
    <location>
        <begin position="182"/>
        <end position="229"/>
    </location>
</feature>